<keyword evidence="5 11" id="KW-0337">GPI-anchor biosynthesis</keyword>
<gene>
    <name evidence="13" type="ORF">BOH78_0719</name>
    <name evidence="12" type="ORF">JL09_g1630</name>
</gene>
<keyword evidence="7 11" id="KW-0256">Endoplasmic reticulum</keyword>
<reference evidence="12" key="2">
    <citation type="submission" date="2014-08" db="EMBL/GenBank/DDBJ databases">
        <title>Exploiting Issatchenkia orientalis SD108 for Succinic Acid Production.</title>
        <authorList>
            <person name="Xiao H."/>
            <person name="Shao Z."/>
            <person name="Jiang Y."/>
            <person name="Dole S."/>
            <person name="Zhao H."/>
        </authorList>
    </citation>
    <scope>NUCLEOTIDE SEQUENCE [LARGE SCALE GENOMIC DNA]</scope>
    <source>
        <strain evidence="12">SD108</strain>
    </source>
</reference>
<evidence type="ECO:0000256" key="11">
    <source>
        <dbReference type="RuleBase" id="RU366056"/>
    </source>
</evidence>
<dbReference type="GO" id="GO:0005789">
    <property type="term" value="C:endoplasmic reticulum membrane"/>
    <property type="evidence" value="ECO:0007669"/>
    <property type="project" value="UniProtKB-SubCell"/>
</dbReference>
<proteinExistence type="inferred from homology"/>
<protein>
    <recommendedName>
        <fullName evidence="4 11">Protein PBN1</fullName>
    </recommendedName>
</protein>
<accession>A0A099P4E4</accession>
<evidence type="ECO:0000256" key="8">
    <source>
        <dbReference type="ARBA" id="ARBA00022989"/>
    </source>
</evidence>
<evidence type="ECO:0000256" key="10">
    <source>
        <dbReference type="ARBA" id="ARBA00023180"/>
    </source>
</evidence>
<dbReference type="PANTHER" id="PTHR28533">
    <property type="entry name" value="PROTEIN PBN1"/>
    <property type="match status" value="1"/>
</dbReference>
<dbReference type="Proteomes" id="UP000029867">
    <property type="component" value="Unassembled WGS sequence"/>
</dbReference>
<dbReference type="SMART" id="SM00780">
    <property type="entry name" value="PIG-X"/>
    <property type="match status" value="1"/>
</dbReference>
<feature type="transmembrane region" description="Helical" evidence="11">
    <location>
        <begin position="406"/>
        <end position="424"/>
    </location>
</feature>
<dbReference type="AlphaFoldDB" id="A0A099P4E4"/>
<comment type="function">
    <text evidence="11">Required for proper folding and/or the stability of a subset of proteins in the endoplasmic reticulum. Component of glycosylphosphatidylinositol-mannosyltransferase 1 which transfers the first of the 4 mannoses in the GPI-anchor precursors during GPI-anchor biosynthesis. Probably acts by stabilizing the mannosyltransferase GPI14.</text>
</comment>
<evidence type="ECO:0000256" key="4">
    <source>
        <dbReference type="ARBA" id="ARBA00020410"/>
    </source>
</evidence>
<evidence type="ECO:0000313" key="12">
    <source>
        <dbReference type="EMBL" id="KGK39164.1"/>
    </source>
</evidence>
<dbReference type="HOGENOM" id="CLU_639446_0_0_1"/>
<evidence type="ECO:0000256" key="6">
    <source>
        <dbReference type="ARBA" id="ARBA00022692"/>
    </source>
</evidence>
<reference evidence="13" key="4">
    <citation type="submission" date="2017-01" db="EMBL/GenBank/DDBJ databases">
        <authorList>
            <person name="Mah S.A."/>
            <person name="Swanson W.J."/>
            <person name="Moy G.W."/>
            <person name="Vacquier V.D."/>
        </authorList>
    </citation>
    <scope>NUCLEOTIDE SEQUENCE [LARGE SCALE GENOMIC DNA]</scope>
    <source>
        <strain evidence="13">129</strain>
    </source>
</reference>
<dbReference type="VEuPathDB" id="FungiDB:C5L36_0A02610"/>
<dbReference type="EMBL" id="JQFK01000011">
    <property type="protein sequence ID" value="KGK39164.1"/>
    <property type="molecule type" value="Genomic_DNA"/>
</dbReference>
<evidence type="ECO:0000313" key="13">
    <source>
        <dbReference type="EMBL" id="ONH76842.1"/>
    </source>
</evidence>
<keyword evidence="9 11" id="KW-0472">Membrane</keyword>
<dbReference type="UniPathway" id="UPA00196"/>
<evidence type="ECO:0000256" key="9">
    <source>
        <dbReference type="ARBA" id="ARBA00023136"/>
    </source>
</evidence>
<dbReference type="Pfam" id="PF08320">
    <property type="entry name" value="PIG-X"/>
    <property type="match status" value="1"/>
</dbReference>
<dbReference type="PANTHER" id="PTHR28533:SF1">
    <property type="entry name" value="PROTEIN PBN1"/>
    <property type="match status" value="1"/>
</dbReference>
<dbReference type="GO" id="GO:0000030">
    <property type="term" value="F:mannosyltransferase activity"/>
    <property type="evidence" value="ECO:0007669"/>
    <property type="project" value="TreeGrafter"/>
</dbReference>
<sequence length="429" mass="49120">MPIRRSFLLVSPKTSPEEVLGSLEVSNSSVSIDGSSTSNVLNQHLIRYSPQEVDTRTEKRDFTLTFSQGNGDIPWIPNGLVLFSREKYPVPVLSTSPIFVNNRWYWYKPIEETSLQDINTLLNWLNFETLESLPVGIELFVNEDADLYIYQNKSTIEGINSKEKHEFALVTEMDSGEVEVDRFVQGINGQSIDSIHPTMFVFSPFATSSGNVKVTIDQHSNAALHPIMEFQIQQFDKWDMKPSDLAISDSSECRLKIDLWIVKDFIIDKYEIQRLIDRGQSCISSFQVNEMDLELPNYKVDEWGSWGNFQIDPQCLASKNGSWSIPTHLRYTFPQEHMYWLPPPSVQVYWECPVNSETSVSISQSFFTDANRGFNHSQRRYYYSITEDINIYMPTIPKSATSSIDFMTALVVGVASLIILIRCLSFSRV</sequence>
<keyword evidence="10" id="KW-0325">Glycoprotein</keyword>
<reference evidence="14" key="1">
    <citation type="journal article" date="2014" name="Microb. Cell Fact.">
        <title>Exploiting Issatchenkia orientalis SD108 for succinic acid production.</title>
        <authorList>
            <person name="Xiao H."/>
            <person name="Shao Z."/>
            <person name="Jiang Y."/>
            <person name="Dole S."/>
            <person name="Zhao H."/>
        </authorList>
    </citation>
    <scope>NUCLEOTIDE SEQUENCE [LARGE SCALE GENOMIC DNA]</scope>
    <source>
        <strain evidence="14">SD108</strain>
    </source>
</reference>
<evidence type="ECO:0000256" key="1">
    <source>
        <dbReference type="ARBA" id="ARBA00004643"/>
    </source>
</evidence>
<dbReference type="GO" id="GO:0006506">
    <property type="term" value="P:GPI anchor biosynthetic process"/>
    <property type="evidence" value="ECO:0007669"/>
    <property type="project" value="UniProtKB-UniPathway"/>
</dbReference>
<dbReference type="InterPro" id="IPR042322">
    <property type="entry name" value="Pbn1"/>
</dbReference>
<dbReference type="GO" id="GO:1990529">
    <property type="term" value="C:glycosylphosphatidylinositol-mannosyltransferase I complex"/>
    <property type="evidence" value="ECO:0007669"/>
    <property type="project" value="TreeGrafter"/>
</dbReference>
<reference evidence="15" key="3">
    <citation type="journal article" date="2017" name="Genome Announc.">
        <title>Genome sequences of Cyberlindnera fabianii 65, Pichia kudriavzevii 129, and Saccharomyces cerevisiae 131 isolated from fermented masau fruits in Zimbabwe.</title>
        <authorList>
            <person name="van Rijswijck I.M.H."/>
            <person name="Derks M.F.L."/>
            <person name="Abee T."/>
            <person name="de Ridder D."/>
            <person name="Smid E.J."/>
        </authorList>
    </citation>
    <scope>NUCLEOTIDE SEQUENCE [LARGE SCALE GENOMIC DNA]</scope>
    <source>
        <strain evidence="15">129</strain>
    </source>
</reference>
<evidence type="ECO:0000256" key="5">
    <source>
        <dbReference type="ARBA" id="ARBA00022502"/>
    </source>
</evidence>
<comment type="similarity">
    <text evidence="3 11">Belongs to the PIGX family.</text>
</comment>
<comment type="caution">
    <text evidence="12">The sequence shown here is derived from an EMBL/GenBank/DDBJ whole genome shotgun (WGS) entry which is preliminary data.</text>
</comment>
<organism evidence="12 14">
    <name type="scientific">Pichia kudriavzevii</name>
    <name type="common">Yeast</name>
    <name type="synonym">Issatchenkia orientalis</name>
    <dbReference type="NCBI Taxonomy" id="4909"/>
    <lineage>
        <taxon>Eukaryota</taxon>
        <taxon>Fungi</taxon>
        <taxon>Dikarya</taxon>
        <taxon>Ascomycota</taxon>
        <taxon>Saccharomycotina</taxon>
        <taxon>Pichiomycetes</taxon>
        <taxon>Pichiales</taxon>
        <taxon>Pichiaceae</taxon>
        <taxon>Pichia</taxon>
    </lineage>
</organism>
<evidence type="ECO:0000256" key="3">
    <source>
        <dbReference type="ARBA" id="ARBA00010345"/>
    </source>
</evidence>
<comment type="subcellular location">
    <subcellularLocation>
        <location evidence="11">Endoplasmic reticulum membrane</location>
        <topology evidence="11">Single-pass membrane protein</topology>
    </subcellularLocation>
    <subcellularLocation>
        <location evidence="1">Endoplasmic reticulum membrane</location>
        <topology evidence="1">Single-pass type III membrane protein</topology>
    </subcellularLocation>
</comment>
<evidence type="ECO:0000256" key="2">
    <source>
        <dbReference type="ARBA" id="ARBA00004687"/>
    </source>
</evidence>
<dbReference type="InterPro" id="IPR013233">
    <property type="entry name" value="PIG-X/PBN1"/>
</dbReference>
<keyword evidence="8 11" id="KW-1133">Transmembrane helix</keyword>
<dbReference type="EMBL" id="MQVM01000003">
    <property type="protein sequence ID" value="ONH76842.1"/>
    <property type="molecule type" value="Genomic_DNA"/>
</dbReference>
<dbReference type="Proteomes" id="UP000189274">
    <property type="component" value="Unassembled WGS sequence"/>
</dbReference>
<evidence type="ECO:0000313" key="14">
    <source>
        <dbReference type="Proteomes" id="UP000029867"/>
    </source>
</evidence>
<name>A0A099P4E4_PICKU</name>
<evidence type="ECO:0000313" key="15">
    <source>
        <dbReference type="Proteomes" id="UP000189274"/>
    </source>
</evidence>
<keyword evidence="6 11" id="KW-0812">Transmembrane</keyword>
<evidence type="ECO:0000256" key="7">
    <source>
        <dbReference type="ARBA" id="ARBA00022824"/>
    </source>
</evidence>
<comment type="pathway">
    <text evidence="2 11">Glycolipid biosynthesis; glycosylphosphatidylinositol-anchor biosynthesis.</text>
</comment>